<feature type="compositionally biased region" description="Basic and acidic residues" evidence="2">
    <location>
        <begin position="1004"/>
        <end position="1014"/>
    </location>
</feature>
<feature type="coiled-coil region" evidence="1">
    <location>
        <begin position="706"/>
        <end position="733"/>
    </location>
</feature>
<proteinExistence type="predicted"/>
<protein>
    <submittedName>
        <fullName evidence="3">Uncharacterized protein</fullName>
    </submittedName>
</protein>
<feature type="region of interest" description="Disordered" evidence="2">
    <location>
        <begin position="1004"/>
        <end position="1069"/>
    </location>
</feature>
<evidence type="ECO:0000313" key="4">
    <source>
        <dbReference type="Proteomes" id="UP001314263"/>
    </source>
</evidence>
<keyword evidence="4" id="KW-1185">Reference proteome</keyword>
<sequence length="1189" mass="126205">MSQTALSTDVLAEMEAFSPLSGRPTAGQNAGSAAMTWPPRLAHARSVIAELSDRLAQLECSNALLQDRLAAGSGDLIRSGPDDQWPADAFPWQNEAPAGEGQAYVRVAAEDIHRERLTPEPSTAYSQAALSEPKQLVPDTAEPEPEAETHASADSSSQHLQTVVKPRGEEETPDEGSSTLPVPGIVAAGALPQAEESQTETSDGQALSAGQETSIVEERRHSVRPKTALATGNPAADHSSGAHAVEAQHVAAPAPPPALTEVAPENGTGNARQPQHASDVQSRALAIAMSIVSSSEAQASGEPARDTRQAGTLSVRQARHGVLSIESPRMCMQLAAAEQQSASLAATHAELERRLLHAHQQLIGSAGAPSAQVPPPAAEVSHGIYSEHAHAVAEVPDGRKTSSVQPQPPVKAAPLRLDTASESGLRAGHASSAEAVQLAELRAELAERAAKHARVALQLQESERCRERLQQQLLDLWESRAAPGAAECGLSHEPDQARTHPQQAPWPGEGFTGSTEFKGSNTDAPQAGQLQAWAAHGETSQLHSIATGSAEVMASSIGLHRPSCPTCGRSEPLAGGEADAALGEERQGPDEVAALRIAMTQSEAIFLDVERQLTAALEREEAAQARIAALEKKLQASIEDQPPNELEDSPVAAKEVHQGQQSWGPATAAVQSSLPEGQLAAAGEEPPSRCDAQQQTVTEADNSQRVQLLTEQLRRAQSRANDAEAVIETLQGQLIGQQAAMTALQASLTAASEEAYALKSAGRMLEGVHREEGPLTVAIMAVGQVQEQSRKLHMGMLTQYHQGLADSMRENPLFLSGLVDLSDEGSDTESDEQHRTIRGREAQQIVKRLKGTYRGRSKSANDARLDAGQGSALRAPQRRQRSRQASAGGRPWTLPSLKSALGGQRSASKGSSALSSALAAAVQGYGEEDEVLDTIYANWGTLQGREDAGQKTDKEELVTAMIEWCASLEKALLEVTGQLAASRASEAALRRRVSSILTERAARVTQREHEDNEHAATLQGHGGPKLMPSSLPAEGNTYAQPYAAGTQDTSSKAEPRPEASLGKQGEAKGHPCSHFAWELQDLHNRMAAAIAQIRQLEADKAAVAKDLASSHGKAERNTQPLPRATAATQDAAKISALYHTPACQRTQEMTETIEKLRTQLLMSQRISQVAEEEMQHLKQASHAYAYASP</sequence>
<feature type="compositionally biased region" description="Polar residues" evidence="2">
    <location>
        <begin position="152"/>
        <end position="161"/>
    </location>
</feature>
<evidence type="ECO:0000256" key="1">
    <source>
        <dbReference type="SAM" id="Coils"/>
    </source>
</evidence>
<dbReference type="Proteomes" id="UP001314263">
    <property type="component" value="Unassembled WGS sequence"/>
</dbReference>
<feature type="compositionally biased region" description="Polar residues" evidence="2">
    <location>
        <begin position="195"/>
        <end position="214"/>
    </location>
</feature>
<feature type="region of interest" description="Disordered" evidence="2">
    <location>
        <begin position="116"/>
        <end position="281"/>
    </location>
</feature>
<evidence type="ECO:0000313" key="3">
    <source>
        <dbReference type="EMBL" id="CAK0761894.1"/>
    </source>
</evidence>
<feature type="compositionally biased region" description="Polar residues" evidence="2">
    <location>
        <begin position="691"/>
        <end position="702"/>
    </location>
</feature>
<feature type="compositionally biased region" description="Basic and acidic residues" evidence="2">
    <location>
        <begin position="831"/>
        <end position="841"/>
    </location>
</feature>
<feature type="region of interest" description="Disordered" evidence="2">
    <location>
        <begin position="486"/>
        <end position="524"/>
    </location>
</feature>
<feature type="coiled-coil region" evidence="1">
    <location>
        <begin position="41"/>
        <end position="68"/>
    </location>
</feature>
<feature type="compositionally biased region" description="Basic residues" evidence="2">
    <location>
        <begin position="847"/>
        <end position="857"/>
    </location>
</feature>
<gene>
    <name evidence="3" type="ORF">CVIRNUC_002904</name>
</gene>
<feature type="compositionally biased region" description="Polar residues" evidence="2">
    <location>
        <begin position="658"/>
        <end position="675"/>
    </location>
</feature>
<reference evidence="3 4" key="1">
    <citation type="submission" date="2023-10" db="EMBL/GenBank/DDBJ databases">
        <authorList>
            <person name="Maclean D."/>
            <person name="Macfadyen A."/>
        </authorList>
    </citation>
    <scope>NUCLEOTIDE SEQUENCE [LARGE SCALE GENOMIC DNA]</scope>
</reference>
<feature type="region of interest" description="Disordered" evidence="2">
    <location>
        <begin position="638"/>
        <end position="702"/>
    </location>
</feature>
<feature type="region of interest" description="Disordered" evidence="2">
    <location>
        <begin position="819"/>
        <end position="909"/>
    </location>
</feature>
<dbReference type="EMBL" id="CAUYUE010000004">
    <property type="protein sequence ID" value="CAK0761894.1"/>
    <property type="molecule type" value="Genomic_DNA"/>
</dbReference>
<dbReference type="AlphaFoldDB" id="A0AAV1HX01"/>
<feature type="compositionally biased region" description="Low complexity" evidence="2">
    <location>
        <begin position="242"/>
        <end position="252"/>
    </location>
</feature>
<comment type="caution">
    <text evidence="3">The sequence shown here is derived from an EMBL/GenBank/DDBJ whole genome shotgun (WGS) entry which is preliminary data.</text>
</comment>
<name>A0AAV1HX01_9CHLO</name>
<accession>A0AAV1HX01</accession>
<feature type="compositionally biased region" description="Polar residues" evidence="2">
    <location>
        <begin position="267"/>
        <end position="281"/>
    </location>
</feature>
<feature type="compositionally biased region" description="Polar residues" evidence="2">
    <location>
        <begin position="512"/>
        <end position="524"/>
    </location>
</feature>
<feature type="compositionally biased region" description="Polar residues" evidence="2">
    <location>
        <begin position="120"/>
        <end position="129"/>
    </location>
</feature>
<organism evidence="3 4">
    <name type="scientific">Coccomyxa viridis</name>
    <dbReference type="NCBI Taxonomy" id="1274662"/>
    <lineage>
        <taxon>Eukaryota</taxon>
        <taxon>Viridiplantae</taxon>
        <taxon>Chlorophyta</taxon>
        <taxon>core chlorophytes</taxon>
        <taxon>Trebouxiophyceae</taxon>
        <taxon>Trebouxiophyceae incertae sedis</taxon>
        <taxon>Coccomyxaceae</taxon>
        <taxon>Coccomyxa</taxon>
    </lineage>
</organism>
<feature type="coiled-coil region" evidence="1">
    <location>
        <begin position="1079"/>
        <end position="1106"/>
    </location>
</feature>
<keyword evidence="1" id="KW-0175">Coiled coil</keyword>
<evidence type="ECO:0000256" key="2">
    <source>
        <dbReference type="SAM" id="MobiDB-lite"/>
    </source>
</evidence>
<feature type="compositionally biased region" description="Acidic residues" evidence="2">
    <location>
        <begin position="821"/>
        <end position="830"/>
    </location>
</feature>